<dbReference type="AlphaFoldDB" id="A0A119XTC5"/>
<proteinExistence type="inferred from homology"/>
<evidence type="ECO:0000256" key="3">
    <source>
        <dbReference type="ARBA" id="ARBA00022729"/>
    </source>
</evidence>
<evidence type="ECO:0000256" key="2">
    <source>
        <dbReference type="ARBA" id="ARBA00022448"/>
    </source>
</evidence>
<dbReference type="PANTHER" id="PTHR30483:SF6">
    <property type="entry name" value="PERIPLASMIC BINDING PROTEIN OF ABC TRANSPORTER FOR NATURAL AMINO ACIDS"/>
    <property type="match status" value="1"/>
</dbReference>
<organism evidence="7">
    <name type="scientific">Burkholderia stagnalis</name>
    <dbReference type="NCBI Taxonomy" id="1503054"/>
    <lineage>
        <taxon>Bacteria</taxon>
        <taxon>Pseudomonadati</taxon>
        <taxon>Pseudomonadota</taxon>
        <taxon>Betaproteobacteria</taxon>
        <taxon>Burkholderiales</taxon>
        <taxon>Burkholderiaceae</taxon>
        <taxon>Burkholderia</taxon>
        <taxon>Burkholderia cepacia complex</taxon>
    </lineage>
</organism>
<feature type="signal peptide" evidence="5">
    <location>
        <begin position="1"/>
        <end position="23"/>
    </location>
</feature>
<feature type="chain" id="PRO_5007163282" evidence="5">
    <location>
        <begin position="24"/>
        <end position="415"/>
    </location>
</feature>
<comment type="similarity">
    <text evidence="1">Belongs to the leucine-binding protein family.</text>
</comment>
<dbReference type="SUPFAM" id="SSF53822">
    <property type="entry name" value="Periplasmic binding protein-like I"/>
    <property type="match status" value="1"/>
</dbReference>
<evidence type="ECO:0000259" key="6">
    <source>
        <dbReference type="Pfam" id="PF13458"/>
    </source>
</evidence>
<keyword evidence="3 5" id="KW-0732">Signal</keyword>
<dbReference type="RefSeq" id="WP_059564908.1">
    <property type="nucleotide sequence ID" value="NZ_LOVT01000078.1"/>
</dbReference>
<keyword evidence="2" id="KW-0813">Transport</keyword>
<keyword evidence="4" id="KW-0029">Amino-acid transport</keyword>
<evidence type="ECO:0000256" key="1">
    <source>
        <dbReference type="ARBA" id="ARBA00010062"/>
    </source>
</evidence>
<reference evidence="7 8" key="1">
    <citation type="submission" date="2015-11" db="EMBL/GenBank/DDBJ databases">
        <title>Expanding the genomic diversity of Burkholderia species for the development of highly accurate diagnostics.</title>
        <authorList>
            <person name="Sahl J."/>
            <person name="Keim P."/>
            <person name="Wagner D."/>
        </authorList>
    </citation>
    <scope>NUCLEOTIDE SEQUENCE [LARGE SCALE GENOMIC DNA]</scope>
    <source>
        <strain evidence="7 8">MSMB1960WGS</strain>
    </source>
</reference>
<name>A0A119XTC5_9BURK</name>
<dbReference type="InterPro" id="IPR000709">
    <property type="entry name" value="Leu_Ile_Val-bd"/>
</dbReference>
<evidence type="ECO:0000256" key="5">
    <source>
        <dbReference type="SAM" id="SignalP"/>
    </source>
</evidence>
<feature type="domain" description="Leucine-binding protein" evidence="6">
    <location>
        <begin position="32"/>
        <end position="378"/>
    </location>
</feature>
<dbReference type="InterPro" id="IPR028082">
    <property type="entry name" value="Peripla_BP_I"/>
</dbReference>
<dbReference type="GO" id="GO:0006865">
    <property type="term" value="P:amino acid transport"/>
    <property type="evidence" value="ECO:0007669"/>
    <property type="project" value="UniProtKB-KW"/>
</dbReference>
<evidence type="ECO:0000313" key="7">
    <source>
        <dbReference type="EMBL" id="KWA53110.1"/>
    </source>
</evidence>
<dbReference type="InterPro" id="IPR028081">
    <property type="entry name" value="Leu-bd"/>
</dbReference>
<gene>
    <name evidence="7" type="ORF">WT44_30120</name>
</gene>
<sequence>MKPRKPVFAAAIALAMLAGNATATATAADRVIRITGFGATSGVLRPFGVNSEAALRAAADEINRDGGVKLGDGTRGRLEISYLDDNCKPAEGVDIVRRLARTDTLAAVGTTCSPVVQAVFGSLQKKAGDATDSGLQLPVFTDVAMKIGLAKTSDWSFRNIPDENAMYDDVFAWVRREHPDARTVYGGVEQNFVHSNQTWYQVMKPRAQAAGFEMLGETRWLLDDTNFAEQVRAIKAANADVVAISAHPYSACGVLKEMQRQGVRPKVLVGLTSSSTPELLKVCGPAAEGLVIPTSFATINPVAQKAAAETARFGGYADLHSMAAWEILYMIRTAIETRGVLAKPDTVQADREKIRAGLAAMKTADGLLGTVQRTPERESVKPFVLVEARRNAWDVIERPAPRTELVHVEQPARLP</sequence>
<dbReference type="STRING" id="1503054.WT74_20150"/>
<dbReference type="InterPro" id="IPR051010">
    <property type="entry name" value="BCAA_transport"/>
</dbReference>
<dbReference type="Gene3D" id="3.40.50.2300">
    <property type="match status" value="2"/>
</dbReference>
<dbReference type="Proteomes" id="UP000068603">
    <property type="component" value="Unassembled WGS sequence"/>
</dbReference>
<dbReference type="EMBL" id="LPHB01000086">
    <property type="protein sequence ID" value="KWA53110.1"/>
    <property type="molecule type" value="Genomic_DNA"/>
</dbReference>
<dbReference type="PANTHER" id="PTHR30483">
    <property type="entry name" value="LEUCINE-SPECIFIC-BINDING PROTEIN"/>
    <property type="match status" value="1"/>
</dbReference>
<dbReference type="PRINTS" id="PR00337">
    <property type="entry name" value="LEUILEVALBP"/>
</dbReference>
<accession>A0A119XTC5</accession>
<comment type="caution">
    <text evidence="7">The sequence shown here is derived from an EMBL/GenBank/DDBJ whole genome shotgun (WGS) entry which is preliminary data.</text>
</comment>
<protein>
    <submittedName>
        <fullName evidence="7">ABC transporter substrate-binding protein</fullName>
    </submittedName>
</protein>
<evidence type="ECO:0000313" key="8">
    <source>
        <dbReference type="Proteomes" id="UP000068603"/>
    </source>
</evidence>
<dbReference type="Pfam" id="PF13458">
    <property type="entry name" value="Peripla_BP_6"/>
    <property type="match status" value="1"/>
</dbReference>
<evidence type="ECO:0000256" key="4">
    <source>
        <dbReference type="ARBA" id="ARBA00022970"/>
    </source>
</evidence>